<sequence>MADKSDVKDGFAYPSRPLSVIVVGAGISGIMMAIKLQENITNLSLTIYDKNPELGGTWWENRYPGCACDIPAHTYQLSFDSNRAWSTYYASAGEILQYWKRVAEKYDVRKLMKFRHRLTHAQWNQLSSQWEVMVDDELTGFSTKQCCDVLITAMGALNQWNWPSITGLHDFQGKLMHSADWDSSYDLKVSTTPPYFSTMKTLAGRGSNLPQGKKVAVIGAGSSGIQIVPSIQPEVERLDHYVRGRTWIASSLASEEIEDRGEKTGNFIYSQEEISAWQKDPTSYLDYRKRLENAIQGGFEVTAKGSQAHEQAREVFKNLMADRLSDRPDLFENLIPSFAPFCKRLTPGPGYLESLSKENVDVTFEPIDHISKTGIVTRDGKLREVDAIICATGFNTSFTNRFPIYGKDGQKLFEKKSNDINNLSTYLSITVDEFPNFFMMLGPNSGLGHGNLLIILEQIAKYCAKTLSKMQRENIASMEPRKSAVHGFARFCDEFFQGRVFSDECPSWYKTNDRVTALWPGSSLHAVQSLENPRWEDFRYIYVNEKPTSWLGNGTTAADNDPNSDKSYYLTSLAQIQEDL</sequence>
<accession>A0A7H8R0Z0</accession>
<reference evidence="6" key="1">
    <citation type="submission" date="2020-06" db="EMBL/GenBank/DDBJ databases">
        <title>A chromosome-scale genome assembly of Talaromyces rugulosus W13939.</title>
        <authorList>
            <person name="Wang B."/>
            <person name="Guo L."/>
            <person name="Ye K."/>
            <person name="Wang L."/>
        </authorList>
    </citation>
    <scope>NUCLEOTIDE SEQUENCE [LARGE SCALE GENOMIC DNA]</scope>
    <source>
        <strain evidence="6">W13939</strain>
    </source>
</reference>
<comment type="cofactor">
    <cofactor evidence="1">
        <name>FAD</name>
        <dbReference type="ChEBI" id="CHEBI:57692"/>
    </cofactor>
</comment>
<organism evidence="5 6">
    <name type="scientific">Talaromyces rugulosus</name>
    <name type="common">Penicillium rugulosum</name>
    <dbReference type="NCBI Taxonomy" id="121627"/>
    <lineage>
        <taxon>Eukaryota</taxon>
        <taxon>Fungi</taxon>
        <taxon>Dikarya</taxon>
        <taxon>Ascomycota</taxon>
        <taxon>Pezizomycotina</taxon>
        <taxon>Eurotiomycetes</taxon>
        <taxon>Eurotiomycetidae</taxon>
        <taxon>Eurotiales</taxon>
        <taxon>Trichocomaceae</taxon>
        <taxon>Talaromyces</taxon>
        <taxon>Talaromyces sect. Islandici</taxon>
    </lineage>
</organism>
<dbReference type="EMBL" id="CP055900">
    <property type="protein sequence ID" value="QKX59638.1"/>
    <property type="molecule type" value="Genomic_DNA"/>
</dbReference>
<dbReference type="InterPro" id="IPR036188">
    <property type="entry name" value="FAD/NAD-bd_sf"/>
</dbReference>
<dbReference type="RefSeq" id="XP_035345816.1">
    <property type="nucleotide sequence ID" value="XM_035489923.1"/>
</dbReference>
<dbReference type="OrthoDB" id="74360at2759"/>
<dbReference type="GeneID" id="55994269"/>
<evidence type="ECO:0000313" key="5">
    <source>
        <dbReference type="EMBL" id="QKX59638.1"/>
    </source>
</evidence>
<dbReference type="InterPro" id="IPR051209">
    <property type="entry name" value="FAD-bind_Monooxygenase_sf"/>
</dbReference>
<dbReference type="PANTHER" id="PTHR42877">
    <property type="entry name" value="L-ORNITHINE N(5)-MONOOXYGENASE-RELATED"/>
    <property type="match status" value="1"/>
</dbReference>
<keyword evidence="6" id="KW-1185">Reference proteome</keyword>
<evidence type="ECO:0000256" key="1">
    <source>
        <dbReference type="ARBA" id="ARBA00001974"/>
    </source>
</evidence>
<dbReference type="KEGG" id="trg:TRUGW13939_06775"/>
<name>A0A7H8R0Z0_TALRU</name>
<evidence type="ECO:0000256" key="3">
    <source>
        <dbReference type="ARBA" id="ARBA00022630"/>
    </source>
</evidence>
<evidence type="ECO:0000313" key="6">
    <source>
        <dbReference type="Proteomes" id="UP000509510"/>
    </source>
</evidence>
<gene>
    <name evidence="5" type="ORF">TRUGW13939_06775</name>
</gene>
<evidence type="ECO:0000256" key="2">
    <source>
        <dbReference type="ARBA" id="ARBA00010139"/>
    </source>
</evidence>
<dbReference type="Gene3D" id="3.50.50.60">
    <property type="entry name" value="FAD/NAD(P)-binding domain"/>
    <property type="match status" value="3"/>
</dbReference>
<dbReference type="SUPFAM" id="SSF51905">
    <property type="entry name" value="FAD/NAD(P)-binding domain"/>
    <property type="match status" value="3"/>
</dbReference>
<dbReference type="PANTHER" id="PTHR42877:SF7">
    <property type="entry name" value="FLAVIN-BINDING MONOOXYGENASE-RELATED"/>
    <property type="match status" value="1"/>
</dbReference>
<keyword evidence="3" id="KW-0285">Flavoprotein</keyword>
<comment type="similarity">
    <text evidence="2">Belongs to the FAD-binding monooxygenase family.</text>
</comment>
<proteinExistence type="inferred from homology"/>
<protein>
    <submittedName>
        <fullName evidence="5">Uncharacterized protein</fullName>
    </submittedName>
</protein>
<evidence type="ECO:0000256" key="4">
    <source>
        <dbReference type="ARBA" id="ARBA00022827"/>
    </source>
</evidence>
<keyword evidence="4" id="KW-0274">FAD</keyword>
<dbReference type="AlphaFoldDB" id="A0A7H8R0Z0"/>
<dbReference type="Proteomes" id="UP000509510">
    <property type="component" value="Chromosome III"/>
</dbReference>
<dbReference type="Pfam" id="PF13450">
    <property type="entry name" value="NAD_binding_8"/>
    <property type="match status" value="1"/>
</dbReference>